<keyword evidence="5 10" id="KW-0443">Lipid metabolism</keyword>
<dbReference type="HAMAP" id="MF_00019">
    <property type="entry name" value="PlsX"/>
    <property type="match status" value="1"/>
</dbReference>
<evidence type="ECO:0000256" key="9">
    <source>
        <dbReference type="ARBA" id="ARBA00046608"/>
    </source>
</evidence>
<dbReference type="PANTHER" id="PTHR30100">
    <property type="entry name" value="FATTY ACID/PHOSPHOLIPID SYNTHESIS PROTEIN PLSX"/>
    <property type="match status" value="1"/>
</dbReference>
<dbReference type="EC" id="2.3.1.274" evidence="8 10"/>
<dbReference type="InterPro" id="IPR003664">
    <property type="entry name" value="FA_synthesis"/>
</dbReference>
<sequence length="349" mass="37781">MIRIAIDCMGGDNGVSVTVPAAVRFAHRIADVHFLLVGDETKIKKSLNHSKPRDPNQFEIIPCNEVITGEDAVESALRHKKGSTMHVAINLVSEQKADACISAGNTGALMAISRLILKTLDGIKRPAIASAIPNISGGGTYVLDLGANVDCTPQHLQQFAIMGTALVQAIEEIDNPTLGLLNIGHETHKGNDVVRKTYSLLQESGLNFIGNVEGDDIFKSKCNVVVCDGFVGNVMLKTSEGLAKMISQKLKKRFLHSFFTKLIAFIAKPVLSKFKEEVDNRRYNGAVFLGLKGVVVKSHGSADSLAFKHAIYKAYSAIKFDILNKISVKVGELQSTEVSEQISNNTEHA</sequence>
<dbReference type="EMBL" id="HE681424">
    <property type="protein sequence ID" value="CCG19360.1"/>
    <property type="molecule type" value="Genomic_DNA"/>
</dbReference>
<gene>
    <name evidence="10 11" type="primary">plsX</name>
    <name evidence="11" type="ORF">KUM_0563</name>
</gene>
<dbReference type="Gene3D" id="3.40.718.10">
    <property type="entry name" value="Isopropylmalate Dehydrogenase"/>
    <property type="match status" value="1"/>
</dbReference>
<comment type="subunit">
    <text evidence="9 10">Homodimer. Probably interacts with PlsY.</text>
</comment>
<name>I7IBT5_9BURK</name>
<dbReference type="GO" id="GO:0008654">
    <property type="term" value="P:phospholipid biosynthetic process"/>
    <property type="evidence" value="ECO:0007669"/>
    <property type="project" value="UniProtKB-KW"/>
</dbReference>
<dbReference type="GO" id="GO:0005737">
    <property type="term" value="C:cytoplasm"/>
    <property type="evidence" value="ECO:0007669"/>
    <property type="project" value="UniProtKB-SubCell"/>
</dbReference>
<keyword evidence="6 10" id="KW-0594">Phospholipid biosynthesis</keyword>
<comment type="function">
    <text evidence="10">Catalyzes the reversible formation of acyl-phosphate (acyl-PO(4)) from acyl-[acyl-carrier-protein] (acyl-ACP). This enzyme utilizes acyl-ACP as fatty acyl donor, but not acyl-CoA.</text>
</comment>
<dbReference type="KEGG" id="tat:KUM_0563"/>
<comment type="pathway">
    <text evidence="10">Lipid metabolism; phospholipid metabolism.</text>
</comment>
<accession>I7IBT5</accession>
<evidence type="ECO:0000256" key="10">
    <source>
        <dbReference type="HAMAP-Rule" id="MF_00019"/>
    </source>
</evidence>
<evidence type="ECO:0000256" key="1">
    <source>
        <dbReference type="ARBA" id="ARBA00001232"/>
    </source>
</evidence>
<keyword evidence="7 10" id="KW-1208">Phospholipid metabolism</keyword>
<evidence type="ECO:0000256" key="6">
    <source>
        <dbReference type="ARBA" id="ARBA00023209"/>
    </source>
</evidence>
<dbReference type="SUPFAM" id="SSF53659">
    <property type="entry name" value="Isocitrate/Isopropylmalate dehydrogenase-like"/>
    <property type="match status" value="1"/>
</dbReference>
<evidence type="ECO:0000256" key="4">
    <source>
        <dbReference type="ARBA" id="ARBA00022679"/>
    </source>
</evidence>
<comment type="subcellular location">
    <subcellularLocation>
        <location evidence="10">Cytoplasm</location>
    </subcellularLocation>
    <text evidence="10">Associated with the membrane possibly through PlsY.</text>
</comment>
<keyword evidence="2 10" id="KW-0963">Cytoplasm</keyword>
<comment type="catalytic activity">
    <reaction evidence="1 10">
        <text>a fatty acyl-[ACP] + phosphate = an acyl phosphate + holo-[ACP]</text>
        <dbReference type="Rhea" id="RHEA:42292"/>
        <dbReference type="Rhea" id="RHEA-COMP:9685"/>
        <dbReference type="Rhea" id="RHEA-COMP:14125"/>
        <dbReference type="ChEBI" id="CHEBI:43474"/>
        <dbReference type="ChEBI" id="CHEBI:59918"/>
        <dbReference type="ChEBI" id="CHEBI:64479"/>
        <dbReference type="ChEBI" id="CHEBI:138651"/>
        <dbReference type="EC" id="2.3.1.274"/>
    </reaction>
</comment>
<keyword evidence="3 10" id="KW-0444">Lipid biosynthesis</keyword>
<dbReference type="RefSeq" id="WP_015551475.1">
    <property type="nucleotide sequence ID" value="NC_021033.1"/>
</dbReference>
<dbReference type="HOGENOM" id="CLU_039379_1_0_4"/>
<comment type="similarity">
    <text evidence="10">Belongs to the PlsX family.</text>
</comment>
<evidence type="ECO:0000256" key="3">
    <source>
        <dbReference type="ARBA" id="ARBA00022516"/>
    </source>
</evidence>
<dbReference type="GO" id="GO:0043811">
    <property type="term" value="F:phosphate:acyl-[acyl carrier protein] acyltransferase activity"/>
    <property type="evidence" value="ECO:0007669"/>
    <property type="project" value="UniProtKB-UniRule"/>
</dbReference>
<evidence type="ECO:0000256" key="2">
    <source>
        <dbReference type="ARBA" id="ARBA00022490"/>
    </source>
</evidence>
<dbReference type="PIRSF" id="PIRSF002465">
    <property type="entry name" value="Phsphlp_syn_PlsX"/>
    <property type="match status" value="1"/>
</dbReference>
<proteinExistence type="inferred from homology"/>
<dbReference type="Pfam" id="PF02504">
    <property type="entry name" value="FA_synthesis"/>
    <property type="match status" value="1"/>
</dbReference>
<dbReference type="GO" id="GO:0006633">
    <property type="term" value="P:fatty acid biosynthetic process"/>
    <property type="evidence" value="ECO:0007669"/>
    <property type="project" value="UniProtKB-UniRule"/>
</dbReference>
<reference evidence="11" key="1">
    <citation type="journal article" date="2012" name="Vet. Microbiol.">
        <title>Comparative genomic analyses of the Taylorellae.</title>
        <authorList>
            <person name="Hauser H."/>
            <person name="Richter D.C."/>
            <person name="van Tonder A."/>
            <person name="Clark L."/>
            <person name="Preston A."/>
        </authorList>
    </citation>
    <scope>NUCLEOTIDE SEQUENCE</scope>
    <source>
        <strain evidence="11">14/45</strain>
    </source>
</reference>
<dbReference type="NCBIfam" id="TIGR00182">
    <property type="entry name" value="plsX"/>
    <property type="match status" value="1"/>
</dbReference>
<dbReference type="AlphaFoldDB" id="I7IBT5"/>
<evidence type="ECO:0000256" key="8">
    <source>
        <dbReference type="ARBA" id="ARBA00024069"/>
    </source>
</evidence>
<organism evidence="11">
    <name type="scientific">Taylorella asinigenitalis 14/45</name>
    <dbReference type="NCBI Taxonomy" id="1091495"/>
    <lineage>
        <taxon>Bacteria</taxon>
        <taxon>Pseudomonadati</taxon>
        <taxon>Pseudomonadota</taxon>
        <taxon>Betaproteobacteria</taxon>
        <taxon>Burkholderiales</taxon>
        <taxon>Alcaligenaceae</taxon>
        <taxon>Taylorella</taxon>
    </lineage>
</organism>
<evidence type="ECO:0000313" key="11">
    <source>
        <dbReference type="EMBL" id="CCG19360.1"/>
    </source>
</evidence>
<keyword evidence="4 10" id="KW-0808">Transferase</keyword>
<dbReference type="InterPro" id="IPR012281">
    <property type="entry name" value="Phospholipid_synth_PlsX-like"/>
</dbReference>
<evidence type="ECO:0000256" key="7">
    <source>
        <dbReference type="ARBA" id="ARBA00023264"/>
    </source>
</evidence>
<evidence type="ECO:0000256" key="5">
    <source>
        <dbReference type="ARBA" id="ARBA00023098"/>
    </source>
</evidence>
<dbReference type="UniPathway" id="UPA00085"/>
<dbReference type="PANTHER" id="PTHR30100:SF1">
    <property type="entry name" value="PHOSPHATE ACYLTRANSFERASE"/>
    <property type="match status" value="1"/>
</dbReference>
<protein>
    <recommendedName>
        <fullName evidence="8 10">Phosphate acyltransferase</fullName>
        <ecNumber evidence="8 10">2.3.1.274</ecNumber>
    </recommendedName>
    <alternativeName>
        <fullName evidence="10">Acyl-ACP phosphotransacylase</fullName>
    </alternativeName>
    <alternativeName>
        <fullName evidence="10">Acyl-[acyl-carrier-protein]--phosphate acyltransferase</fullName>
    </alternativeName>
    <alternativeName>
        <fullName evidence="10">Phosphate-acyl-ACP acyltransferase</fullName>
    </alternativeName>
</protein>